<gene>
    <name evidence="2" type="ORF">WT44_29320</name>
</gene>
<organism evidence="2">
    <name type="scientific">Burkholderia stagnalis</name>
    <dbReference type="NCBI Taxonomy" id="1503054"/>
    <lineage>
        <taxon>Bacteria</taxon>
        <taxon>Pseudomonadati</taxon>
        <taxon>Pseudomonadota</taxon>
        <taxon>Betaproteobacteria</taxon>
        <taxon>Burkholderiales</taxon>
        <taxon>Burkholderiaceae</taxon>
        <taxon>Burkholderia</taxon>
        <taxon>Burkholderia cepacia complex</taxon>
    </lineage>
</organism>
<name>A0A108AEB5_9BURK</name>
<accession>A0A108AEB5</accession>
<reference evidence="2 3" key="1">
    <citation type="submission" date="2015-11" db="EMBL/GenBank/DDBJ databases">
        <title>Expanding the genomic diversity of Burkholderia species for the development of highly accurate diagnostics.</title>
        <authorList>
            <person name="Sahl J."/>
            <person name="Keim P."/>
            <person name="Wagner D."/>
        </authorList>
    </citation>
    <scope>NUCLEOTIDE SEQUENCE [LARGE SCALE GENOMIC DNA]</scope>
    <source>
        <strain evidence="2 3">MSMB1960WGS</strain>
    </source>
</reference>
<dbReference type="InterPro" id="IPR025421">
    <property type="entry name" value="DUF4148"/>
</dbReference>
<feature type="signal peptide" evidence="1">
    <location>
        <begin position="1"/>
        <end position="22"/>
    </location>
</feature>
<protein>
    <submittedName>
        <fullName evidence="2">Purine-nucleoside phosphorylase</fullName>
    </submittedName>
</protein>
<dbReference type="RefSeq" id="WP_059986047.1">
    <property type="nucleotide sequence ID" value="NZ_LOZV01000029.1"/>
</dbReference>
<dbReference type="EMBL" id="LPHB01000079">
    <property type="protein sequence ID" value="KWA54150.1"/>
    <property type="molecule type" value="Genomic_DNA"/>
</dbReference>
<dbReference type="Proteomes" id="UP000068603">
    <property type="component" value="Unassembled WGS sequence"/>
</dbReference>
<evidence type="ECO:0000313" key="2">
    <source>
        <dbReference type="EMBL" id="KWA54150.1"/>
    </source>
</evidence>
<evidence type="ECO:0000313" key="3">
    <source>
        <dbReference type="Proteomes" id="UP000068603"/>
    </source>
</evidence>
<dbReference type="Pfam" id="PF13663">
    <property type="entry name" value="DUF4148"/>
    <property type="match status" value="1"/>
</dbReference>
<feature type="chain" id="PRO_5030020025" evidence="1">
    <location>
        <begin position="23"/>
        <end position="101"/>
    </location>
</feature>
<dbReference type="AlphaFoldDB" id="A0A108AEB5"/>
<sequence>MKSLVYAVVAATALSASFSAFAQSTVSRAQVRDELVQLEKAGYKPSESSPYYPQDIQAAEARVHGADSSGYGAQAAPVVRAGSPAAAATTSNPRDSIFFGQ</sequence>
<keyword evidence="1" id="KW-0732">Signal</keyword>
<proteinExistence type="predicted"/>
<dbReference type="STRING" id="1503054.WT74_30160"/>
<comment type="caution">
    <text evidence="2">The sequence shown here is derived from an EMBL/GenBank/DDBJ whole genome shotgun (WGS) entry which is preliminary data.</text>
</comment>
<evidence type="ECO:0000256" key="1">
    <source>
        <dbReference type="SAM" id="SignalP"/>
    </source>
</evidence>